<name>A0A8J6H925_TENMO</name>
<organism evidence="2 3">
    <name type="scientific">Tenebrio molitor</name>
    <name type="common">Yellow mealworm beetle</name>
    <dbReference type="NCBI Taxonomy" id="7067"/>
    <lineage>
        <taxon>Eukaryota</taxon>
        <taxon>Metazoa</taxon>
        <taxon>Ecdysozoa</taxon>
        <taxon>Arthropoda</taxon>
        <taxon>Hexapoda</taxon>
        <taxon>Insecta</taxon>
        <taxon>Pterygota</taxon>
        <taxon>Neoptera</taxon>
        <taxon>Endopterygota</taxon>
        <taxon>Coleoptera</taxon>
        <taxon>Polyphaga</taxon>
        <taxon>Cucujiformia</taxon>
        <taxon>Tenebrionidae</taxon>
        <taxon>Tenebrio</taxon>
    </lineage>
</organism>
<sequence length="355" mass="40613">MNFSEILTFNVPERALGPRLPVPAASIRREEGKIYKGGTDAILEVLDRFSTSSGQRLRPIRVCWRTREEDRIGWETVLEEFQPNVAADKGFLHEVHRPYASADHFHHPVGPASSPRIPPENRTSHRTVPGRGTRVQEQRLSGKEGSRGGRTPRTFRGYRRSDRPAAEGLGGPSSSSLFQGLLLDFKPQARWDDCADMTCYNPGSPKLPVIHRYDCACTKFNPLTGRYLVEEGYSRRQVTRIINVSRAAIKRAWIRYQIYDIVGRHPYPPHSRVTSEREDRLIRLGLPESAEVLLQAATLQYQLVMDWPVRSPDLNAIQQVWDTLLKEWEEIAPEVILSMPRRCVEVLRVRGRHTH</sequence>
<comment type="caution">
    <text evidence="2">The sequence shown here is derived from an EMBL/GenBank/DDBJ whole genome shotgun (WGS) entry which is preliminary data.</text>
</comment>
<dbReference type="AlphaFoldDB" id="A0A8J6H925"/>
<proteinExistence type="predicted"/>
<reference evidence="2" key="2">
    <citation type="submission" date="2021-08" db="EMBL/GenBank/DDBJ databases">
        <authorList>
            <person name="Eriksson T."/>
        </authorList>
    </citation>
    <scope>NUCLEOTIDE SEQUENCE</scope>
    <source>
        <strain evidence="2">Stoneville</strain>
        <tissue evidence="2">Whole head</tissue>
    </source>
</reference>
<feature type="region of interest" description="Disordered" evidence="1">
    <location>
        <begin position="107"/>
        <end position="173"/>
    </location>
</feature>
<dbReference type="EMBL" id="JABDTM020024381">
    <property type="protein sequence ID" value="KAH0814330.1"/>
    <property type="molecule type" value="Genomic_DNA"/>
</dbReference>
<evidence type="ECO:0000313" key="3">
    <source>
        <dbReference type="Proteomes" id="UP000719412"/>
    </source>
</evidence>
<protein>
    <submittedName>
        <fullName evidence="2">Uncharacterized protein</fullName>
    </submittedName>
</protein>
<dbReference type="Gene3D" id="3.30.420.10">
    <property type="entry name" value="Ribonuclease H-like superfamily/Ribonuclease H"/>
    <property type="match status" value="1"/>
</dbReference>
<dbReference type="Proteomes" id="UP000719412">
    <property type="component" value="Unassembled WGS sequence"/>
</dbReference>
<reference evidence="2" key="1">
    <citation type="journal article" date="2020" name="J Insects Food Feed">
        <title>The yellow mealworm (Tenebrio molitor) genome: a resource for the emerging insects as food and feed industry.</title>
        <authorList>
            <person name="Eriksson T."/>
            <person name="Andere A."/>
            <person name="Kelstrup H."/>
            <person name="Emery V."/>
            <person name="Picard C."/>
        </authorList>
    </citation>
    <scope>NUCLEOTIDE SEQUENCE</scope>
    <source>
        <strain evidence="2">Stoneville</strain>
        <tissue evidence="2">Whole head</tissue>
    </source>
</reference>
<keyword evidence="3" id="KW-1185">Reference proteome</keyword>
<gene>
    <name evidence="2" type="ORF">GEV33_008461</name>
</gene>
<dbReference type="GO" id="GO:0003676">
    <property type="term" value="F:nucleic acid binding"/>
    <property type="evidence" value="ECO:0007669"/>
    <property type="project" value="InterPro"/>
</dbReference>
<evidence type="ECO:0000313" key="2">
    <source>
        <dbReference type="EMBL" id="KAH0814330.1"/>
    </source>
</evidence>
<evidence type="ECO:0000256" key="1">
    <source>
        <dbReference type="SAM" id="MobiDB-lite"/>
    </source>
</evidence>
<accession>A0A8J6H925</accession>
<feature type="compositionally biased region" description="Basic and acidic residues" evidence="1">
    <location>
        <begin position="134"/>
        <end position="147"/>
    </location>
</feature>
<dbReference type="InterPro" id="IPR036397">
    <property type="entry name" value="RNaseH_sf"/>
</dbReference>